<dbReference type="AlphaFoldDB" id="A0A1F7VC49"/>
<evidence type="ECO:0008006" key="4">
    <source>
        <dbReference type="Google" id="ProtNLM"/>
    </source>
</evidence>
<feature type="transmembrane region" description="Helical" evidence="1">
    <location>
        <begin position="139"/>
        <end position="157"/>
    </location>
</feature>
<comment type="caution">
    <text evidence="2">The sequence shown here is derived from an EMBL/GenBank/DDBJ whole genome shotgun (WGS) entry which is preliminary data.</text>
</comment>
<dbReference type="Proteomes" id="UP000176593">
    <property type="component" value="Unassembled WGS sequence"/>
</dbReference>
<gene>
    <name evidence="2" type="ORF">A3I41_02750</name>
</gene>
<protein>
    <recommendedName>
        <fullName evidence="4">Rod shape-determining protein MreD</fullName>
    </recommendedName>
</protein>
<evidence type="ECO:0000313" key="2">
    <source>
        <dbReference type="EMBL" id="OGL88003.1"/>
    </source>
</evidence>
<sequence>MTRIFLHILAGIFLSVIEASFFGSLQGVFRFTPFVLVISVYLLQHHSMKSAASWMIIHGLLLDFTGASVVPLVTVAYLITAWVALLSAERIFSNRSFYGVAACAGLSYVTFQMATGFLQLAFEFTKKQPFHWGTYFSDAGARLLMLFLSLLVLYSFAKQIRSGLVKLSLLPPSRQTY</sequence>
<proteinExistence type="predicted"/>
<name>A0A1F7VC49_9BACT</name>
<reference evidence="2 3" key="1">
    <citation type="journal article" date="2016" name="Nat. Commun.">
        <title>Thousands of microbial genomes shed light on interconnected biogeochemical processes in an aquifer system.</title>
        <authorList>
            <person name="Anantharaman K."/>
            <person name="Brown C.T."/>
            <person name="Hug L.A."/>
            <person name="Sharon I."/>
            <person name="Castelle C.J."/>
            <person name="Probst A.J."/>
            <person name="Thomas B.C."/>
            <person name="Singh A."/>
            <person name="Wilkins M.J."/>
            <person name="Karaoz U."/>
            <person name="Brodie E.L."/>
            <person name="Williams K.H."/>
            <person name="Hubbard S.S."/>
            <person name="Banfield J.F."/>
        </authorList>
    </citation>
    <scope>NUCLEOTIDE SEQUENCE [LARGE SCALE GENOMIC DNA]</scope>
</reference>
<evidence type="ECO:0000256" key="1">
    <source>
        <dbReference type="SAM" id="Phobius"/>
    </source>
</evidence>
<organism evidence="2 3">
    <name type="scientific">Candidatus Uhrbacteria bacterium RIFCSPLOWO2_02_FULL_48_18</name>
    <dbReference type="NCBI Taxonomy" id="1802408"/>
    <lineage>
        <taxon>Bacteria</taxon>
        <taxon>Candidatus Uhriibacteriota</taxon>
    </lineage>
</organism>
<keyword evidence="1" id="KW-0472">Membrane</keyword>
<keyword evidence="1" id="KW-1133">Transmembrane helix</keyword>
<feature type="transmembrane region" description="Helical" evidence="1">
    <location>
        <begin position="97"/>
        <end position="118"/>
    </location>
</feature>
<dbReference type="EMBL" id="MGEQ01000002">
    <property type="protein sequence ID" value="OGL88003.1"/>
    <property type="molecule type" value="Genomic_DNA"/>
</dbReference>
<keyword evidence="1" id="KW-0812">Transmembrane</keyword>
<feature type="transmembrane region" description="Helical" evidence="1">
    <location>
        <begin position="60"/>
        <end position="85"/>
    </location>
</feature>
<evidence type="ECO:0000313" key="3">
    <source>
        <dbReference type="Proteomes" id="UP000176593"/>
    </source>
</evidence>
<accession>A0A1F7VC49</accession>